<dbReference type="GO" id="GO:0009279">
    <property type="term" value="C:cell outer membrane"/>
    <property type="evidence" value="ECO:0007669"/>
    <property type="project" value="TreeGrafter"/>
</dbReference>
<protein>
    <recommendedName>
        <fullName evidence="4">Lipopolysaccharide export system protein LptA</fullName>
    </recommendedName>
</protein>
<dbReference type="AlphaFoldDB" id="A0A845UIU3"/>
<organism evidence="6">
    <name type="scientific">Acidithiobacillus ferrianus</name>
    <dbReference type="NCBI Taxonomy" id="2678518"/>
    <lineage>
        <taxon>Bacteria</taxon>
        <taxon>Pseudomonadati</taxon>
        <taxon>Pseudomonadota</taxon>
        <taxon>Acidithiobacillia</taxon>
        <taxon>Acidithiobacillales</taxon>
        <taxon>Acidithiobacillaceae</taxon>
        <taxon>Acidithiobacillus</taxon>
    </lineage>
</organism>
<feature type="domain" description="Organic solvent tolerance-like N-terminal" evidence="5">
    <location>
        <begin position="45"/>
        <end position="152"/>
    </location>
</feature>
<accession>A0A845UIU3</accession>
<evidence type="ECO:0000256" key="4">
    <source>
        <dbReference type="HAMAP-Rule" id="MF_01914"/>
    </source>
</evidence>
<comment type="similarity">
    <text evidence="4">Belongs to the LptA family.</text>
</comment>
<comment type="function">
    <text evidence="4">Involved in the assembly of lipopolysaccharide (LPS). Required for the translocation of LPS from the inner membrane to the outer membrane.</text>
</comment>
<keyword evidence="2 4" id="KW-0732">Signal</keyword>
<name>A0A845UIU3_9PROT</name>
<dbReference type="GO" id="GO:0043165">
    <property type="term" value="P:Gram-negative-bacterium-type cell outer membrane assembly"/>
    <property type="evidence" value="ECO:0007669"/>
    <property type="project" value="UniProtKB-UniRule"/>
</dbReference>
<dbReference type="GO" id="GO:0001530">
    <property type="term" value="F:lipopolysaccharide binding"/>
    <property type="evidence" value="ECO:0007669"/>
    <property type="project" value="InterPro"/>
</dbReference>
<feature type="signal peptide" evidence="4">
    <location>
        <begin position="1"/>
        <end position="31"/>
    </location>
</feature>
<dbReference type="GO" id="GO:0015920">
    <property type="term" value="P:lipopolysaccharide transport"/>
    <property type="evidence" value="ECO:0007669"/>
    <property type="project" value="UniProtKB-UniRule"/>
</dbReference>
<comment type="caution">
    <text evidence="6">The sequence shown here is derived from an EMBL/GenBank/DDBJ whole genome shotgun (WGS) entry which is preliminary data.</text>
</comment>
<dbReference type="GO" id="GO:0030288">
    <property type="term" value="C:outer membrane-bounded periplasmic space"/>
    <property type="evidence" value="ECO:0007669"/>
    <property type="project" value="TreeGrafter"/>
</dbReference>
<feature type="chain" id="PRO_5033193847" description="Lipopolysaccharide export system protein LptA" evidence="4">
    <location>
        <begin position="32"/>
        <end position="182"/>
    </location>
</feature>
<evidence type="ECO:0000256" key="2">
    <source>
        <dbReference type="ARBA" id="ARBA00022729"/>
    </source>
</evidence>
<dbReference type="PANTHER" id="PTHR36504:SF1">
    <property type="entry name" value="LIPOPOLYSACCHARIDE EXPORT SYSTEM PROTEIN LPTA"/>
    <property type="match status" value="1"/>
</dbReference>
<gene>
    <name evidence="4 6" type="primary">lptA</name>
    <name evidence="6" type="ORF">GL267_02830</name>
</gene>
<dbReference type="GO" id="GO:0017089">
    <property type="term" value="F:glycolipid transfer activity"/>
    <property type="evidence" value="ECO:0007669"/>
    <property type="project" value="TreeGrafter"/>
</dbReference>
<keyword evidence="3 4" id="KW-0574">Periplasm</keyword>
<comment type="subcellular location">
    <subcellularLocation>
        <location evidence="4">Periplasm</location>
    </subcellularLocation>
</comment>
<dbReference type="PANTHER" id="PTHR36504">
    <property type="entry name" value="LIPOPOLYSACCHARIDE EXPORT SYSTEM PROTEIN LPTA"/>
    <property type="match status" value="1"/>
</dbReference>
<evidence type="ECO:0000259" key="5">
    <source>
        <dbReference type="Pfam" id="PF03968"/>
    </source>
</evidence>
<dbReference type="InterPro" id="IPR014340">
    <property type="entry name" value="LptA"/>
</dbReference>
<dbReference type="InterPro" id="IPR052037">
    <property type="entry name" value="LPS_export_LptA"/>
</dbReference>
<dbReference type="Pfam" id="PF03968">
    <property type="entry name" value="LptD_N"/>
    <property type="match status" value="1"/>
</dbReference>
<proteinExistence type="inferred from homology"/>
<comment type="subunit">
    <text evidence="4">Component of the lipopolysaccharide transport and assembly complex.</text>
</comment>
<keyword evidence="1 4" id="KW-0813">Transport</keyword>
<evidence type="ECO:0000256" key="3">
    <source>
        <dbReference type="ARBA" id="ARBA00022764"/>
    </source>
</evidence>
<dbReference type="EMBL" id="WNJL01000011">
    <property type="protein sequence ID" value="NDU41618.1"/>
    <property type="molecule type" value="Genomic_DNA"/>
</dbReference>
<sequence length="182" mass="19356" precursor="true">MTCVVCMPLKRVTPGRFWPLLLVAASVTALAAPVADQGLGKGPIHISANTLQGENKPRQQAIYTGNVIMTQGDVVVHADKLTIDAVGGKVQRATATGSPVTFTMSSAQRHGYGDTLIYKPGSGEIILMGNAHLWQEKNEVSGQQVTYFLRDQKTAVTGTSGKRVRSVFYPATDHHSAGGGRP</sequence>
<dbReference type="InterPro" id="IPR005653">
    <property type="entry name" value="OstA-like_N"/>
</dbReference>
<evidence type="ECO:0000256" key="1">
    <source>
        <dbReference type="ARBA" id="ARBA00022448"/>
    </source>
</evidence>
<dbReference type="Gene3D" id="2.60.450.10">
    <property type="entry name" value="Lipopolysaccharide (LPS) transport protein A like domain"/>
    <property type="match status" value="1"/>
</dbReference>
<dbReference type="NCBIfam" id="TIGR03002">
    <property type="entry name" value="outer_YhbN_LptA"/>
    <property type="match status" value="1"/>
</dbReference>
<reference evidence="6" key="1">
    <citation type="submission" date="2019-11" db="EMBL/GenBank/DDBJ databases">
        <title>Acidithiobacillus ferrianus sp. nov.: a facultatively anaerobic and extremely acidophilic chemolithoautotroph.</title>
        <authorList>
            <person name="Norris P.R."/>
            <person name="Falagan C."/>
            <person name="Moya-Beltran A."/>
            <person name="Castro M."/>
            <person name="Quatrini R."/>
            <person name="Johnson D.B."/>
        </authorList>
    </citation>
    <scope>NUCLEOTIDE SEQUENCE [LARGE SCALE GENOMIC DNA]</scope>
    <source>
        <strain evidence="6">MG</strain>
    </source>
</reference>
<evidence type="ECO:0000313" key="6">
    <source>
        <dbReference type="EMBL" id="NDU41618.1"/>
    </source>
</evidence>
<dbReference type="HAMAP" id="MF_01914">
    <property type="entry name" value="LPS_assembly_LptA"/>
    <property type="match status" value="1"/>
</dbReference>